<sequence>MAKQTITLGLSQKSVEKALKQLRQYKQWLRNKTTELVKALAEIGIPVIETNVADASYTFDSKGVRSGSNTEHYTYVKLNNFGNYSQANLVVEGEEILFIEFGAGVYYNGEAGTSPHPKGQEFGFLIGSYGVGHGVQKVWGYYDETGALVMTHGVEATMPVLKAYQKIITDYISVAKKVFG</sequence>
<organism evidence="1">
    <name type="scientific">virus sp. ctLTC15</name>
    <dbReference type="NCBI Taxonomy" id="2826801"/>
    <lineage>
        <taxon>Viruses</taxon>
    </lineage>
</organism>
<proteinExistence type="predicted"/>
<evidence type="ECO:0000313" key="1">
    <source>
        <dbReference type="EMBL" id="DAE27468.1"/>
    </source>
</evidence>
<dbReference type="EMBL" id="BK015839">
    <property type="protein sequence ID" value="DAE27468.1"/>
    <property type="molecule type" value="Genomic_DNA"/>
</dbReference>
<reference evidence="1" key="1">
    <citation type="journal article" date="2021" name="Proc. Natl. Acad. Sci. U.S.A.">
        <title>A Catalog of Tens of Thousands of Viruses from Human Metagenomes Reveals Hidden Associations with Chronic Diseases.</title>
        <authorList>
            <person name="Tisza M.J."/>
            <person name="Buck C.B."/>
        </authorList>
    </citation>
    <scope>NUCLEOTIDE SEQUENCE</scope>
    <source>
        <strain evidence="1">CtLTC15</strain>
    </source>
</reference>
<protein>
    <submittedName>
        <fullName evidence="1">Uncharacterized protein</fullName>
    </submittedName>
</protein>
<accession>A0A8S5R920</accession>
<name>A0A8S5R920_9VIRU</name>